<evidence type="ECO:0000313" key="3">
    <source>
        <dbReference type="Proteomes" id="UP000326354"/>
    </source>
</evidence>
<keyword evidence="1" id="KW-0812">Transmembrane</keyword>
<accession>A0A5S9IU63</accession>
<reference evidence="2 3" key="1">
    <citation type="submission" date="2019-08" db="EMBL/GenBank/DDBJ databases">
        <title>Complete genome sequence of Candidatus Uab amorphum.</title>
        <authorList>
            <person name="Shiratori T."/>
            <person name="Suzuki S."/>
            <person name="Kakizawa Y."/>
            <person name="Ishida K."/>
        </authorList>
    </citation>
    <scope>NUCLEOTIDE SEQUENCE [LARGE SCALE GENOMIC DNA]</scope>
    <source>
        <strain evidence="2 3">SRT547</strain>
    </source>
</reference>
<sequence>MTTQEKSNISLLFILQVALVSIMLLFIVGFAMDATYNPLYFFITLSAPAIALQQKLSILPTSFLLIIAVPYVIVCPVVSGIFCTLKSCNIKEVLVTCFASIFTAFIIHAAGFYISILPYAG</sequence>
<organism evidence="2 3">
    <name type="scientific">Uabimicrobium amorphum</name>
    <dbReference type="NCBI Taxonomy" id="2596890"/>
    <lineage>
        <taxon>Bacteria</taxon>
        <taxon>Pseudomonadati</taxon>
        <taxon>Planctomycetota</taxon>
        <taxon>Candidatus Uabimicrobiia</taxon>
        <taxon>Candidatus Uabimicrobiales</taxon>
        <taxon>Candidatus Uabimicrobiaceae</taxon>
        <taxon>Candidatus Uabimicrobium</taxon>
    </lineage>
</organism>
<keyword evidence="1" id="KW-0472">Membrane</keyword>
<protein>
    <submittedName>
        <fullName evidence="2">Uncharacterized protein</fullName>
    </submittedName>
</protein>
<dbReference type="Proteomes" id="UP000326354">
    <property type="component" value="Chromosome"/>
</dbReference>
<keyword evidence="1" id="KW-1133">Transmembrane helix</keyword>
<feature type="transmembrane region" description="Helical" evidence="1">
    <location>
        <begin position="63"/>
        <end position="85"/>
    </location>
</feature>
<dbReference type="EMBL" id="AP019860">
    <property type="protein sequence ID" value="BBM87640.1"/>
    <property type="molecule type" value="Genomic_DNA"/>
</dbReference>
<proteinExistence type="predicted"/>
<feature type="transmembrane region" description="Helical" evidence="1">
    <location>
        <begin position="12"/>
        <end position="32"/>
    </location>
</feature>
<dbReference type="AlphaFoldDB" id="A0A5S9IU63"/>
<name>A0A5S9IU63_UABAM</name>
<evidence type="ECO:0000256" key="1">
    <source>
        <dbReference type="SAM" id="Phobius"/>
    </source>
</evidence>
<dbReference type="KEGG" id="uam:UABAM_06052"/>
<evidence type="ECO:0000313" key="2">
    <source>
        <dbReference type="EMBL" id="BBM87640.1"/>
    </source>
</evidence>
<keyword evidence="3" id="KW-1185">Reference proteome</keyword>
<dbReference type="RefSeq" id="WP_151971648.1">
    <property type="nucleotide sequence ID" value="NZ_AP019860.1"/>
</dbReference>
<feature type="transmembrane region" description="Helical" evidence="1">
    <location>
        <begin position="97"/>
        <end position="120"/>
    </location>
</feature>
<gene>
    <name evidence="2" type="ORF">UABAM_06052</name>
</gene>